<comment type="subcellular location">
    <subcellularLocation>
        <location evidence="1">Endomembrane system</location>
        <topology evidence="1">Multi-pass membrane protein</topology>
    </subcellularLocation>
    <subcellularLocation>
        <location evidence="2">Endoplasmic reticulum membrane</location>
    </subcellularLocation>
</comment>
<keyword evidence="4" id="KW-0256">Endoplasmic reticulum</keyword>
<keyword evidence="6 7" id="KW-0472">Membrane</keyword>
<evidence type="ECO:0000256" key="4">
    <source>
        <dbReference type="ARBA" id="ARBA00022824"/>
    </source>
</evidence>
<feature type="transmembrane region" description="Helical" evidence="7">
    <location>
        <begin position="326"/>
        <end position="345"/>
    </location>
</feature>
<keyword evidence="3 7" id="KW-0812">Transmembrane</keyword>
<dbReference type="Pfam" id="PF07787">
    <property type="entry name" value="TMEM43"/>
    <property type="match status" value="1"/>
</dbReference>
<evidence type="ECO:0000256" key="6">
    <source>
        <dbReference type="ARBA" id="ARBA00023136"/>
    </source>
</evidence>
<dbReference type="PANTHER" id="PTHR13416:SF2">
    <property type="entry name" value="TRANSMEMBRANE PROTEIN 43"/>
    <property type="match status" value="1"/>
</dbReference>
<feature type="transmembrane region" description="Helical" evidence="7">
    <location>
        <begin position="299"/>
        <end position="320"/>
    </location>
</feature>
<evidence type="ECO:0000256" key="3">
    <source>
        <dbReference type="ARBA" id="ARBA00022692"/>
    </source>
</evidence>
<reference evidence="8 9" key="1">
    <citation type="submission" date="2022-06" db="EMBL/GenBank/DDBJ databases">
        <title>Dyella sp. Sa strain:Sa Genome sequencing.</title>
        <authorList>
            <person name="Park S."/>
        </authorList>
    </citation>
    <scope>NUCLEOTIDE SEQUENCE [LARGE SCALE GENOMIC DNA]</scope>
    <source>
        <strain evidence="8 9">Sa</strain>
    </source>
</reference>
<dbReference type="Proteomes" id="UP001204615">
    <property type="component" value="Unassembled WGS sequence"/>
</dbReference>
<protein>
    <submittedName>
        <fullName evidence="8">TMEM43 family protein</fullName>
    </submittedName>
</protein>
<evidence type="ECO:0000256" key="1">
    <source>
        <dbReference type="ARBA" id="ARBA00004127"/>
    </source>
</evidence>
<accession>A0ABT1F8P0</accession>
<proteinExistence type="predicted"/>
<evidence type="ECO:0000256" key="7">
    <source>
        <dbReference type="SAM" id="Phobius"/>
    </source>
</evidence>
<organism evidence="8 9">
    <name type="scientific">Dyella lutea</name>
    <dbReference type="NCBI Taxonomy" id="2950441"/>
    <lineage>
        <taxon>Bacteria</taxon>
        <taxon>Pseudomonadati</taxon>
        <taxon>Pseudomonadota</taxon>
        <taxon>Gammaproteobacteria</taxon>
        <taxon>Lysobacterales</taxon>
        <taxon>Rhodanobacteraceae</taxon>
        <taxon>Dyella</taxon>
    </lineage>
</organism>
<sequence length="353" mass="38063">MARLHPPRRQVSGGALLKALGAVLLLGALGMLASTENALLAYRQAEQRHGGEVIDMAHQGGPRPGLYGYMVRVAGPIDVVAPPRDDDFNQSAATPVLVRHVEMFQWREVVVAGEAHYELDWVDRPVDSSHFTQPVGHVNPRRFPIAGRQFDSGQVDVGGFKLSSALLHALPGSVQMSPDPKALPPNLAASFSLHDGYLTTSEHPSTPRLGDLRVSWTMVPLQAVTVVARLKGDTLMPAEDAPDGKGYEVQVGDRSLVDIFPDLPVPPDGAMLRRVVAGLLAALGVLMLLWERRQHPSDLLLPVGLGALVLGAVGGVMWLGGGGRTGMHWFEIALLGLLLSAWPLWRRRSHDEG</sequence>
<dbReference type="InterPro" id="IPR012430">
    <property type="entry name" value="TMEM43_fam"/>
</dbReference>
<name>A0ABT1F8P0_9GAMM</name>
<keyword evidence="5 7" id="KW-1133">Transmembrane helix</keyword>
<feature type="transmembrane region" description="Helical" evidence="7">
    <location>
        <begin position="271"/>
        <end position="290"/>
    </location>
</feature>
<keyword evidence="9" id="KW-1185">Reference proteome</keyword>
<evidence type="ECO:0000256" key="5">
    <source>
        <dbReference type="ARBA" id="ARBA00022989"/>
    </source>
</evidence>
<dbReference type="PANTHER" id="PTHR13416">
    <property type="match status" value="1"/>
</dbReference>
<evidence type="ECO:0000313" key="8">
    <source>
        <dbReference type="EMBL" id="MCP1373740.1"/>
    </source>
</evidence>
<gene>
    <name evidence="8" type="ORF">NC595_06670</name>
</gene>
<dbReference type="EMBL" id="JAMZEK010000001">
    <property type="protein sequence ID" value="MCP1373740.1"/>
    <property type="molecule type" value="Genomic_DNA"/>
</dbReference>
<dbReference type="RefSeq" id="WP_253565538.1">
    <property type="nucleotide sequence ID" value="NZ_JAMZEK010000001.1"/>
</dbReference>
<evidence type="ECO:0000256" key="2">
    <source>
        <dbReference type="ARBA" id="ARBA00004586"/>
    </source>
</evidence>
<evidence type="ECO:0000313" key="9">
    <source>
        <dbReference type="Proteomes" id="UP001204615"/>
    </source>
</evidence>
<comment type="caution">
    <text evidence="8">The sequence shown here is derived from an EMBL/GenBank/DDBJ whole genome shotgun (WGS) entry which is preliminary data.</text>
</comment>